<protein>
    <recommendedName>
        <fullName evidence="4">DUF3558 domain-containing protein</fullName>
    </recommendedName>
</protein>
<dbReference type="AlphaFoldDB" id="A0A1V3C617"/>
<reference evidence="3" key="1">
    <citation type="submission" date="2016-08" db="EMBL/GenBank/DDBJ databases">
        <authorList>
            <person name="Tokovenko B."/>
            <person name="Kalinowski J."/>
        </authorList>
    </citation>
    <scope>NUCLEOTIDE SEQUENCE [LARGE SCALE GENOMIC DNA]</scope>
    <source>
        <strain evidence="3">UTMC102</strain>
    </source>
</reference>
<evidence type="ECO:0000313" key="3">
    <source>
        <dbReference type="Proteomes" id="UP000189004"/>
    </source>
</evidence>
<sequence length="208" mass="21288">MSPAPRTPKSAAALAAGLLLLLTACGGGEPEQAAEAPDAAAADTEEAPAQAPRETAELRDPVEMAPDNLCTVLSGRTLDGLLGAEDLRSDPQATTGTPDPQDLEEFDRLRMSCLLVSAGGAMLQFDMEVHEGPYVGSTLPVVTEEEADPGVDLGDFAVTGTGGDGAEVTVVEGQVLVYVDYSRMGGGDEDEMLDGALLAAEELLASVG</sequence>
<dbReference type="RefSeq" id="WP_077692351.1">
    <property type="nucleotide sequence ID" value="NZ_MCOK01000001.1"/>
</dbReference>
<feature type="region of interest" description="Disordered" evidence="1">
    <location>
        <begin position="83"/>
        <end position="103"/>
    </location>
</feature>
<feature type="region of interest" description="Disordered" evidence="1">
    <location>
        <begin position="29"/>
        <end position="64"/>
    </location>
</feature>
<proteinExistence type="predicted"/>
<dbReference type="Proteomes" id="UP000189004">
    <property type="component" value="Unassembled WGS sequence"/>
</dbReference>
<comment type="caution">
    <text evidence="2">The sequence shown here is derived from an EMBL/GenBank/DDBJ whole genome shotgun (WGS) entry which is preliminary data.</text>
</comment>
<dbReference type="PROSITE" id="PS51257">
    <property type="entry name" value="PROKAR_LIPOPROTEIN"/>
    <property type="match status" value="1"/>
</dbReference>
<evidence type="ECO:0000313" key="2">
    <source>
        <dbReference type="EMBL" id="OOC55919.1"/>
    </source>
</evidence>
<feature type="compositionally biased region" description="Low complexity" evidence="1">
    <location>
        <begin position="29"/>
        <end position="52"/>
    </location>
</feature>
<dbReference type="EMBL" id="MCOK01000001">
    <property type="protein sequence ID" value="OOC55919.1"/>
    <property type="molecule type" value="Genomic_DNA"/>
</dbReference>
<gene>
    <name evidence="2" type="ORF">NOSIN_20505</name>
</gene>
<dbReference type="OrthoDB" id="3431627at2"/>
<accession>A0A1V3C617</accession>
<evidence type="ECO:0008006" key="4">
    <source>
        <dbReference type="Google" id="ProtNLM"/>
    </source>
</evidence>
<keyword evidence="3" id="KW-1185">Reference proteome</keyword>
<organism evidence="2 3">
    <name type="scientific">Nocardiopsis sinuspersici</name>
    <dbReference type="NCBI Taxonomy" id="501010"/>
    <lineage>
        <taxon>Bacteria</taxon>
        <taxon>Bacillati</taxon>
        <taxon>Actinomycetota</taxon>
        <taxon>Actinomycetes</taxon>
        <taxon>Streptosporangiales</taxon>
        <taxon>Nocardiopsidaceae</taxon>
        <taxon>Nocardiopsis</taxon>
    </lineage>
</organism>
<name>A0A1V3C617_9ACTN</name>
<evidence type="ECO:0000256" key="1">
    <source>
        <dbReference type="SAM" id="MobiDB-lite"/>
    </source>
</evidence>